<evidence type="ECO:0000313" key="9">
    <source>
        <dbReference type="Proteomes" id="UP000249688"/>
    </source>
</evidence>
<feature type="transmembrane region" description="Helical" evidence="7">
    <location>
        <begin position="146"/>
        <end position="165"/>
    </location>
</feature>
<organism evidence="8 9">
    <name type="scientific">Humitalea rosea</name>
    <dbReference type="NCBI Taxonomy" id="990373"/>
    <lineage>
        <taxon>Bacteria</taxon>
        <taxon>Pseudomonadati</taxon>
        <taxon>Pseudomonadota</taxon>
        <taxon>Alphaproteobacteria</taxon>
        <taxon>Acetobacterales</taxon>
        <taxon>Roseomonadaceae</taxon>
        <taxon>Humitalea</taxon>
    </lineage>
</organism>
<comment type="caution">
    <text evidence="8">The sequence shown here is derived from an EMBL/GenBank/DDBJ whole genome shotgun (WGS) entry which is preliminary data.</text>
</comment>
<dbReference type="InterPro" id="IPR037294">
    <property type="entry name" value="ABC_BtuC-like"/>
</dbReference>
<feature type="transmembrane region" description="Helical" evidence="7">
    <location>
        <begin position="76"/>
        <end position="95"/>
    </location>
</feature>
<gene>
    <name evidence="8" type="ORF">C8P66_1257</name>
</gene>
<evidence type="ECO:0000256" key="2">
    <source>
        <dbReference type="ARBA" id="ARBA00008034"/>
    </source>
</evidence>
<dbReference type="Pfam" id="PF00950">
    <property type="entry name" value="ABC-3"/>
    <property type="match status" value="1"/>
</dbReference>
<evidence type="ECO:0000313" key="8">
    <source>
        <dbReference type="EMBL" id="PZW40039.1"/>
    </source>
</evidence>
<keyword evidence="4 7" id="KW-1133">Transmembrane helix</keyword>
<dbReference type="Gene3D" id="1.10.3470.10">
    <property type="entry name" value="ABC transporter involved in vitamin B12 uptake, BtuC"/>
    <property type="match status" value="1"/>
</dbReference>
<accession>A0A2W7I1K0</accession>
<reference evidence="8 9" key="1">
    <citation type="submission" date="2018-06" db="EMBL/GenBank/DDBJ databases">
        <title>Genomic Encyclopedia of Archaeal and Bacterial Type Strains, Phase II (KMG-II): from individual species to whole genera.</title>
        <authorList>
            <person name="Goeker M."/>
        </authorList>
    </citation>
    <scope>NUCLEOTIDE SEQUENCE [LARGE SCALE GENOMIC DNA]</scope>
    <source>
        <strain evidence="8 9">DSM 24525</strain>
    </source>
</reference>
<feature type="transmembrane region" description="Helical" evidence="7">
    <location>
        <begin position="234"/>
        <end position="255"/>
    </location>
</feature>
<evidence type="ECO:0000256" key="5">
    <source>
        <dbReference type="ARBA" id="ARBA00023136"/>
    </source>
</evidence>
<feature type="transmembrane region" description="Helical" evidence="7">
    <location>
        <begin position="25"/>
        <end position="45"/>
    </location>
</feature>
<dbReference type="InterPro" id="IPR001626">
    <property type="entry name" value="ABC_TroCD"/>
</dbReference>
<dbReference type="EMBL" id="QKYU01000025">
    <property type="protein sequence ID" value="PZW40039.1"/>
    <property type="molecule type" value="Genomic_DNA"/>
</dbReference>
<evidence type="ECO:0000256" key="1">
    <source>
        <dbReference type="ARBA" id="ARBA00004141"/>
    </source>
</evidence>
<evidence type="ECO:0000256" key="6">
    <source>
        <dbReference type="RuleBase" id="RU003943"/>
    </source>
</evidence>
<feature type="transmembrane region" description="Helical" evidence="7">
    <location>
        <begin position="186"/>
        <end position="204"/>
    </location>
</feature>
<keyword evidence="9" id="KW-1185">Reference proteome</keyword>
<protein>
    <submittedName>
        <fullName evidence="8">Zinc/manganese transport system permease protein</fullName>
    </submittedName>
</protein>
<evidence type="ECO:0000256" key="3">
    <source>
        <dbReference type="ARBA" id="ARBA00022692"/>
    </source>
</evidence>
<dbReference type="PANTHER" id="PTHR30477:SF13">
    <property type="entry name" value="IRON TRANSPORT SYSTEM MEMBRANE PROTEIN HI_0360-RELATED"/>
    <property type="match status" value="1"/>
</dbReference>
<feature type="transmembrane region" description="Helical" evidence="7">
    <location>
        <begin position="107"/>
        <end position="126"/>
    </location>
</feature>
<proteinExistence type="inferred from homology"/>
<comment type="similarity">
    <text evidence="2 6">Belongs to the ABC-3 integral membrane protein family.</text>
</comment>
<keyword evidence="5 7" id="KW-0472">Membrane</keyword>
<keyword evidence="6" id="KW-0813">Transport</keyword>
<sequence>MIGDDAGALGLLWGPFAEFGFMRRALVGCIALALSGPALGVFLVLRRMSLTADVIAHGMLPGVAIGFLVGGLSVTAMSFGGLVAGLVVVVGAGALSRATGGREDSTLAGLYLVALALGVAIVSTAGGAVDLTRLLFGSVLGVDDPALLLMAGTAAVTLAWLALAWRPLVLECFDPGHAAATGARGGLWHLSFLGLLTLNVIAAAQAMGTLMAVGLMMLPAAAARFWARSVGGMVYAAVGFAIAAAVAGLLLSFHADLPSGSAIVLCAGGIWAVSMLLGTVDGLLPKLLARRRHLTG</sequence>
<dbReference type="GO" id="GO:0043190">
    <property type="term" value="C:ATP-binding cassette (ABC) transporter complex"/>
    <property type="evidence" value="ECO:0007669"/>
    <property type="project" value="InterPro"/>
</dbReference>
<dbReference type="AlphaFoldDB" id="A0A2W7I1K0"/>
<dbReference type="PANTHER" id="PTHR30477">
    <property type="entry name" value="ABC-TRANSPORTER METAL-BINDING PROTEIN"/>
    <property type="match status" value="1"/>
</dbReference>
<dbReference type="GO" id="GO:0055085">
    <property type="term" value="P:transmembrane transport"/>
    <property type="evidence" value="ECO:0007669"/>
    <property type="project" value="InterPro"/>
</dbReference>
<dbReference type="Proteomes" id="UP000249688">
    <property type="component" value="Unassembled WGS sequence"/>
</dbReference>
<dbReference type="SUPFAM" id="SSF81345">
    <property type="entry name" value="ABC transporter involved in vitamin B12 uptake, BtuC"/>
    <property type="match status" value="1"/>
</dbReference>
<dbReference type="GO" id="GO:0010043">
    <property type="term" value="P:response to zinc ion"/>
    <property type="evidence" value="ECO:0007669"/>
    <property type="project" value="TreeGrafter"/>
</dbReference>
<feature type="transmembrane region" description="Helical" evidence="7">
    <location>
        <begin position="52"/>
        <end position="70"/>
    </location>
</feature>
<comment type="subcellular location">
    <subcellularLocation>
        <location evidence="6">Cell membrane</location>
        <topology evidence="6">Multi-pass membrane protein</topology>
    </subcellularLocation>
    <subcellularLocation>
        <location evidence="1">Membrane</location>
        <topology evidence="1">Multi-pass membrane protein</topology>
    </subcellularLocation>
</comment>
<evidence type="ECO:0000256" key="4">
    <source>
        <dbReference type="ARBA" id="ARBA00022989"/>
    </source>
</evidence>
<feature type="transmembrane region" description="Helical" evidence="7">
    <location>
        <begin position="261"/>
        <end position="284"/>
    </location>
</feature>
<evidence type="ECO:0000256" key="7">
    <source>
        <dbReference type="SAM" id="Phobius"/>
    </source>
</evidence>
<name>A0A2W7I1K0_9PROT</name>
<keyword evidence="3 6" id="KW-0812">Transmembrane</keyword>